<evidence type="ECO:0000313" key="2">
    <source>
        <dbReference type="Proteomes" id="UP001054837"/>
    </source>
</evidence>
<organism evidence="1 2">
    <name type="scientific">Caerostris darwini</name>
    <dbReference type="NCBI Taxonomy" id="1538125"/>
    <lineage>
        <taxon>Eukaryota</taxon>
        <taxon>Metazoa</taxon>
        <taxon>Ecdysozoa</taxon>
        <taxon>Arthropoda</taxon>
        <taxon>Chelicerata</taxon>
        <taxon>Arachnida</taxon>
        <taxon>Araneae</taxon>
        <taxon>Araneomorphae</taxon>
        <taxon>Entelegynae</taxon>
        <taxon>Araneoidea</taxon>
        <taxon>Araneidae</taxon>
        <taxon>Caerostris</taxon>
    </lineage>
</organism>
<sequence>MKAQSVPRKQKVPVTRKTFFPVFFYRNREQLQQSHRTRIRINDESAVSTKEAKVPVTREDILPGVFLSEPRTPASVTQGKCLSFVEGAGLREAQPPRQTHTMNKCF</sequence>
<accession>A0AAV4Q6W3</accession>
<reference evidence="1 2" key="1">
    <citation type="submission" date="2021-06" db="EMBL/GenBank/DDBJ databases">
        <title>Caerostris darwini draft genome.</title>
        <authorList>
            <person name="Kono N."/>
            <person name="Arakawa K."/>
        </authorList>
    </citation>
    <scope>NUCLEOTIDE SEQUENCE [LARGE SCALE GENOMIC DNA]</scope>
</reference>
<keyword evidence="2" id="KW-1185">Reference proteome</keyword>
<evidence type="ECO:0000313" key="1">
    <source>
        <dbReference type="EMBL" id="GIY03821.1"/>
    </source>
</evidence>
<dbReference type="EMBL" id="BPLQ01003845">
    <property type="protein sequence ID" value="GIY03821.1"/>
    <property type="molecule type" value="Genomic_DNA"/>
</dbReference>
<protein>
    <submittedName>
        <fullName evidence="1">Uncharacterized protein</fullName>
    </submittedName>
</protein>
<gene>
    <name evidence="1" type="ORF">CDAR_367521</name>
</gene>
<name>A0AAV4Q6W3_9ARAC</name>
<proteinExistence type="predicted"/>
<comment type="caution">
    <text evidence="1">The sequence shown here is derived from an EMBL/GenBank/DDBJ whole genome shotgun (WGS) entry which is preliminary data.</text>
</comment>
<dbReference type="Proteomes" id="UP001054837">
    <property type="component" value="Unassembled WGS sequence"/>
</dbReference>
<dbReference type="AlphaFoldDB" id="A0AAV4Q6W3"/>